<evidence type="ECO:0000256" key="1">
    <source>
        <dbReference type="ARBA" id="ARBA00004370"/>
    </source>
</evidence>
<evidence type="ECO:0000313" key="9">
    <source>
        <dbReference type="Proteomes" id="UP000887568"/>
    </source>
</evidence>
<reference evidence="8" key="1">
    <citation type="submission" date="2022-11" db="UniProtKB">
        <authorList>
            <consortium name="EnsemblMetazoa"/>
        </authorList>
    </citation>
    <scope>IDENTIFICATION</scope>
</reference>
<feature type="domain" description="G-protein coupled receptors family 1 profile" evidence="7">
    <location>
        <begin position="22"/>
        <end position="285"/>
    </location>
</feature>
<feature type="transmembrane region" description="Helical" evidence="6">
    <location>
        <begin position="233"/>
        <end position="254"/>
    </location>
</feature>
<dbReference type="AlphaFoldDB" id="A0A913ZGD1"/>
<keyword evidence="3 6" id="KW-1133">Transmembrane helix</keyword>
<dbReference type="Proteomes" id="UP000887568">
    <property type="component" value="Unplaced"/>
</dbReference>
<comment type="similarity">
    <text evidence="5">Belongs to the G-protein coupled receptor 1 family.</text>
</comment>
<evidence type="ECO:0000256" key="3">
    <source>
        <dbReference type="ARBA" id="ARBA00022989"/>
    </source>
</evidence>
<accession>A0A913ZGD1</accession>
<dbReference type="RefSeq" id="XP_038050833.1">
    <property type="nucleotide sequence ID" value="XM_038194905.1"/>
</dbReference>
<dbReference type="GO" id="GO:0016020">
    <property type="term" value="C:membrane"/>
    <property type="evidence" value="ECO:0007669"/>
    <property type="project" value="UniProtKB-SubCell"/>
</dbReference>
<protein>
    <recommendedName>
        <fullName evidence="7">G-protein coupled receptors family 1 profile domain-containing protein</fullName>
    </recommendedName>
</protein>
<dbReference type="PANTHER" id="PTHR45698">
    <property type="entry name" value="TRACE AMINE-ASSOCIATED RECEPTOR 19N-RELATED"/>
    <property type="match status" value="1"/>
</dbReference>
<keyword evidence="9" id="KW-1185">Reference proteome</keyword>
<dbReference type="GeneID" id="119723982"/>
<dbReference type="PROSITE" id="PS50262">
    <property type="entry name" value="G_PROTEIN_RECEP_F1_2"/>
    <property type="match status" value="1"/>
</dbReference>
<dbReference type="PRINTS" id="PR00237">
    <property type="entry name" value="GPCRRHODOPSN"/>
</dbReference>
<dbReference type="InterPro" id="IPR000276">
    <property type="entry name" value="GPCR_Rhodpsn"/>
</dbReference>
<dbReference type="InterPro" id="IPR017452">
    <property type="entry name" value="GPCR_Rhodpsn_7TM"/>
</dbReference>
<dbReference type="CDD" id="cd00637">
    <property type="entry name" value="7tm_classA_rhodopsin-like"/>
    <property type="match status" value="1"/>
</dbReference>
<dbReference type="EnsemblMetazoa" id="XM_038194905.1">
    <property type="protein sequence ID" value="XP_038050833.1"/>
    <property type="gene ID" value="LOC119723982"/>
</dbReference>
<proteinExistence type="inferred from homology"/>
<evidence type="ECO:0000259" key="7">
    <source>
        <dbReference type="PROSITE" id="PS50262"/>
    </source>
</evidence>
<dbReference type="OrthoDB" id="5950040at2759"/>
<dbReference type="Pfam" id="PF00001">
    <property type="entry name" value="7tm_1"/>
    <property type="match status" value="1"/>
</dbReference>
<feature type="transmembrane region" description="Helical" evidence="6">
    <location>
        <begin position="87"/>
        <end position="105"/>
    </location>
</feature>
<dbReference type="SMART" id="SM01381">
    <property type="entry name" value="7TM_GPCR_Srsx"/>
    <property type="match status" value="1"/>
</dbReference>
<keyword evidence="2 5" id="KW-0812">Transmembrane</keyword>
<evidence type="ECO:0000256" key="6">
    <source>
        <dbReference type="SAM" id="Phobius"/>
    </source>
</evidence>
<sequence length="321" mass="35035">MGDDSLTLTIFQSIVGSLGICGNGLVCLVIAKVPFMHTLTNAFIFNQALIDLFGSLLIVLTSLVPIPDPLPSGTSGVLLCRLWVSGYFNWALFVSSTFNLVALTLERYLAIVFPFRYRALGTRKNAIVTILAVWLSAFMFTSYGVFIRYHEAGQCRQKLVAHPEALGVAVFVVTYLLPVTIMLVVYVRIAVVLKKGAARIQPGPEAAGPSTGQAPEGPGESLMRARRNTFKTLLIVCVAFTVCWTPNEVAFLLFNLGVAVDLTSPLFFVTVAMVSTNSCLNPVIYAMKYKQFRKAMTKFFGRKDTTGENSTVATVSIGTYQ</sequence>
<name>A0A913ZGD1_PATMI</name>
<dbReference type="PROSITE" id="PS00237">
    <property type="entry name" value="G_PROTEIN_RECEP_F1_1"/>
    <property type="match status" value="1"/>
</dbReference>
<keyword evidence="5" id="KW-0675">Receptor</keyword>
<evidence type="ECO:0000256" key="2">
    <source>
        <dbReference type="ARBA" id="ARBA00022692"/>
    </source>
</evidence>
<feature type="transmembrane region" description="Helical" evidence="6">
    <location>
        <begin position="126"/>
        <end position="146"/>
    </location>
</feature>
<dbReference type="Gene3D" id="1.20.1070.10">
    <property type="entry name" value="Rhodopsin 7-helix transmembrane proteins"/>
    <property type="match status" value="1"/>
</dbReference>
<dbReference type="OMA" id="VFIRYHE"/>
<dbReference type="PANTHER" id="PTHR45698:SF1">
    <property type="entry name" value="TRACE AMINE-ASSOCIATED RECEPTOR 13C-LIKE"/>
    <property type="match status" value="1"/>
</dbReference>
<keyword evidence="5" id="KW-0297">G-protein coupled receptor</keyword>
<feature type="transmembrane region" description="Helical" evidence="6">
    <location>
        <begin position="6"/>
        <end position="31"/>
    </location>
</feature>
<evidence type="ECO:0000313" key="8">
    <source>
        <dbReference type="EnsemblMetazoa" id="XP_038050833.1"/>
    </source>
</evidence>
<comment type="subcellular location">
    <subcellularLocation>
        <location evidence="1">Membrane</location>
    </subcellularLocation>
</comment>
<keyword evidence="4 6" id="KW-0472">Membrane</keyword>
<feature type="transmembrane region" description="Helical" evidence="6">
    <location>
        <begin position="166"/>
        <end position="191"/>
    </location>
</feature>
<organism evidence="8 9">
    <name type="scientific">Patiria miniata</name>
    <name type="common">Bat star</name>
    <name type="synonym">Asterina miniata</name>
    <dbReference type="NCBI Taxonomy" id="46514"/>
    <lineage>
        <taxon>Eukaryota</taxon>
        <taxon>Metazoa</taxon>
        <taxon>Echinodermata</taxon>
        <taxon>Eleutherozoa</taxon>
        <taxon>Asterozoa</taxon>
        <taxon>Asteroidea</taxon>
        <taxon>Valvatacea</taxon>
        <taxon>Valvatida</taxon>
        <taxon>Asterinidae</taxon>
        <taxon>Patiria</taxon>
    </lineage>
</organism>
<feature type="transmembrane region" description="Helical" evidence="6">
    <location>
        <begin position="266"/>
        <end position="287"/>
    </location>
</feature>
<evidence type="ECO:0000256" key="5">
    <source>
        <dbReference type="RuleBase" id="RU000688"/>
    </source>
</evidence>
<evidence type="ECO:0000256" key="4">
    <source>
        <dbReference type="ARBA" id="ARBA00023136"/>
    </source>
</evidence>
<dbReference type="SUPFAM" id="SSF81321">
    <property type="entry name" value="Family A G protein-coupled receptor-like"/>
    <property type="match status" value="1"/>
</dbReference>
<dbReference type="GO" id="GO:0004930">
    <property type="term" value="F:G protein-coupled receptor activity"/>
    <property type="evidence" value="ECO:0007669"/>
    <property type="project" value="UniProtKB-KW"/>
</dbReference>
<feature type="transmembrane region" description="Helical" evidence="6">
    <location>
        <begin position="43"/>
        <end position="67"/>
    </location>
</feature>
<keyword evidence="5" id="KW-0807">Transducer</keyword>